<keyword evidence="2" id="KW-1185">Reference proteome</keyword>
<name>A0ABN1GQ59_9ACTN</name>
<gene>
    <name evidence="1" type="ORF">GCM10009547_17840</name>
</gene>
<reference evidence="1 2" key="1">
    <citation type="journal article" date="2019" name="Int. J. Syst. Evol. Microbiol.">
        <title>The Global Catalogue of Microorganisms (GCM) 10K type strain sequencing project: providing services to taxonomists for standard genome sequencing and annotation.</title>
        <authorList>
            <consortium name="The Broad Institute Genomics Platform"/>
            <consortium name="The Broad Institute Genome Sequencing Center for Infectious Disease"/>
            <person name="Wu L."/>
            <person name="Ma J."/>
        </authorList>
    </citation>
    <scope>NUCLEOTIDE SEQUENCE [LARGE SCALE GENOMIC DNA]</scope>
    <source>
        <strain evidence="1 2">JCM 10671</strain>
    </source>
</reference>
<sequence length="430" mass="46328">MKAPNGFNSIRPGTDLPTYARALQQAHEAITSTGRATALRPRPVIARSWNRSQVSGLRPLGDIRQDLLTPSQIDERRESSLLAEVIEGLRRTVTSYAEASHYLLAVTDDQGMILWREGSTQLRHVADRHGFVQGALFTEDRVGTNAIGTALAEECGVQVFSAEHYCVELHPWYCTAAPVHDPRTGRLAGIVDVSGPALTLHPAIGALVETAVHCAEMQIWQRHVTHLERLRSQAASIIATLDGPALIVDDEGWIAEATGIATGRRVAVPCADRAISVPGLGVCVPERINGGWLLRPAERQERINLTLDLHSAPVVSTCSDKGSWRFALTARHAELLLLVHLAGRAGIGAAALSEALYGDAEHVVAVRAEVSRLRRSLGAIVLSRPYRLADEVDLVIDWGDAELAGQSPVVAGSMAPAVRALADRPVSRLS</sequence>
<dbReference type="Proteomes" id="UP001500957">
    <property type="component" value="Unassembled WGS sequence"/>
</dbReference>
<protein>
    <submittedName>
        <fullName evidence="1">GAF domain-containing protein</fullName>
    </submittedName>
</protein>
<organism evidence="1 2">
    <name type="scientific">Sporichthya brevicatena</name>
    <dbReference type="NCBI Taxonomy" id="171442"/>
    <lineage>
        <taxon>Bacteria</taxon>
        <taxon>Bacillati</taxon>
        <taxon>Actinomycetota</taxon>
        <taxon>Actinomycetes</taxon>
        <taxon>Sporichthyales</taxon>
        <taxon>Sporichthyaceae</taxon>
        <taxon>Sporichthya</taxon>
    </lineage>
</organism>
<dbReference type="EMBL" id="BAAAHE010000013">
    <property type="protein sequence ID" value="GAA0616227.1"/>
    <property type="molecule type" value="Genomic_DNA"/>
</dbReference>
<proteinExistence type="predicted"/>
<evidence type="ECO:0000313" key="1">
    <source>
        <dbReference type="EMBL" id="GAA0616227.1"/>
    </source>
</evidence>
<evidence type="ECO:0000313" key="2">
    <source>
        <dbReference type="Proteomes" id="UP001500957"/>
    </source>
</evidence>
<comment type="caution">
    <text evidence="1">The sequence shown here is derived from an EMBL/GenBank/DDBJ whole genome shotgun (WGS) entry which is preliminary data.</text>
</comment>
<dbReference type="InterPro" id="IPR029016">
    <property type="entry name" value="GAF-like_dom_sf"/>
</dbReference>
<dbReference type="Gene3D" id="3.30.450.40">
    <property type="match status" value="1"/>
</dbReference>
<accession>A0ABN1GQ59</accession>
<dbReference type="RefSeq" id="WP_344603767.1">
    <property type="nucleotide sequence ID" value="NZ_BAAAHE010000013.1"/>
</dbReference>